<comment type="similarity">
    <text evidence="1">Belongs to the DprA/Smf family.</text>
</comment>
<evidence type="ECO:0000259" key="3">
    <source>
        <dbReference type="Pfam" id="PF17782"/>
    </source>
</evidence>
<evidence type="ECO:0000313" key="4">
    <source>
        <dbReference type="EMBL" id="TQL61143.1"/>
    </source>
</evidence>
<dbReference type="GO" id="GO:0009294">
    <property type="term" value="P:DNA-mediated transformation"/>
    <property type="evidence" value="ECO:0007669"/>
    <property type="project" value="InterPro"/>
</dbReference>
<proteinExistence type="inferred from homology"/>
<dbReference type="Gene3D" id="1.10.10.10">
    <property type="entry name" value="Winged helix-like DNA-binding domain superfamily/Winged helix DNA-binding domain"/>
    <property type="match status" value="1"/>
</dbReference>
<reference evidence="4 5" key="1">
    <citation type="submission" date="2019-06" db="EMBL/GenBank/DDBJ databases">
        <title>Sequencing the genomes of 1000 actinobacteria strains.</title>
        <authorList>
            <person name="Klenk H.-P."/>
        </authorList>
    </citation>
    <scope>NUCLEOTIDE SEQUENCE [LARGE SCALE GENOMIC DNA]</scope>
    <source>
        <strain evidence="4 5">DSM 18082</strain>
    </source>
</reference>
<dbReference type="InterPro" id="IPR036388">
    <property type="entry name" value="WH-like_DNA-bd_sf"/>
</dbReference>
<evidence type="ECO:0000313" key="5">
    <source>
        <dbReference type="Proteomes" id="UP000319514"/>
    </source>
</evidence>
<dbReference type="PANTHER" id="PTHR43022:SF1">
    <property type="entry name" value="PROTEIN SMF"/>
    <property type="match status" value="1"/>
</dbReference>
<evidence type="ECO:0000256" key="1">
    <source>
        <dbReference type="ARBA" id="ARBA00006525"/>
    </source>
</evidence>
<accession>A0A542ZLB0</accession>
<dbReference type="InterPro" id="IPR057666">
    <property type="entry name" value="DrpA_SLOG"/>
</dbReference>
<organism evidence="4 5">
    <name type="scientific">Oryzihumus leptocrescens</name>
    <dbReference type="NCBI Taxonomy" id="297536"/>
    <lineage>
        <taxon>Bacteria</taxon>
        <taxon>Bacillati</taxon>
        <taxon>Actinomycetota</taxon>
        <taxon>Actinomycetes</taxon>
        <taxon>Micrococcales</taxon>
        <taxon>Intrasporangiaceae</taxon>
        <taxon>Oryzihumus</taxon>
    </lineage>
</organism>
<dbReference type="EMBL" id="VFOQ01000001">
    <property type="protein sequence ID" value="TQL61143.1"/>
    <property type="molecule type" value="Genomic_DNA"/>
</dbReference>
<feature type="domain" description="Smf/DprA SLOG" evidence="2">
    <location>
        <begin position="80"/>
        <end position="290"/>
    </location>
</feature>
<dbReference type="SUPFAM" id="SSF102405">
    <property type="entry name" value="MCP/YpsA-like"/>
    <property type="match status" value="1"/>
</dbReference>
<evidence type="ECO:0000259" key="2">
    <source>
        <dbReference type="Pfam" id="PF02481"/>
    </source>
</evidence>
<protein>
    <submittedName>
        <fullName evidence="4">DNA protecting protein DprA</fullName>
    </submittedName>
</protein>
<dbReference type="InterPro" id="IPR041614">
    <property type="entry name" value="DprA_WH"/>
</dbReference>
<name>A0A542ZLB0_9MICO</name>
<dbReference type="NCBIfam" id="TIGR00732">
    <property type="entry name" value="dprA"/>
    <property type="match status" value="1"/>
</dbReference>
<dbReference type="InterPro" id="IPR003488">
    <property type="entry name" value="DprA"/>
</dbReference>
<dbReference type="Pfam" id="PF02481">
    <property type="entry name" value="DNA_processg_A"/>
    <property type="match status" value="1"/>
</dbReference>
<dbReference type="Proteomes" id="UP000319514">
    <property type="component" value="Unassembled WGS sequence"/>
</dbReference>
<gene>
    <name evidence="4" type="ORF">FB474_2548</name>
</gene>
<dbReference type="Gene3D" id="3.40.50.450">
    <property type="match status" value="1"/>
</dbReference>
<sequence length="370" mass="38139">MNAPASSLLDQDRFARAAWSRLAEPGDAVAVSLVARIGAVEALRAVREQAHPALERFAPRLGVLDVERDLEVGARFGARVLCPGDPDWPTGLDDLAAPPFCLWVRGPADLASGCRRSAAIVGARSATAYGEMVATDLAAGLAERGFVVVSGAAFGIDAAAHRGVLAVEGTTVAVLAGGVDRPYPAAHATLLGRIVESGLVVSEVAPASAPTKSRFLQRNRLIATMTVGTVVVEAGLRSGSLNTARHAAEHGRVVAAVPGPVTSMMSAGCHQAMRDGYAVLVTDAAEVADALGDLGADSATRPSEPARPGDDLDELTARVHASLPVRRGVPVERLAVAGGLSPAEVAAGLGRLELLGLAERHGEGWRQRRS</sequence>
<dbReference type="Pfam" id="PF17782">
    <property type="entry name" value="WHD_DprA"/>
    <property type="match status" value="1"/>
</dbReference>
<keyword evidence="5" id="KW-1185">Reference proteome</keyword>
<feature type="domain" description="DprA winged helix" evidence="3">
    <location>
        <begin position="304"/>
        <end position="363"/>
    </location>
</feature>
<dbReference type="RefSeq" id="WP_141788966.1">
    <property type="nucleotide sequence ID" value="NZ_VFOQ01000001.1"/>
</dbReference>
<comment type="caution">
    <text evidence="4">The sequence shown here is derived from an EMBL/GenBank/DDBJ whole genome shotgun (WGS) entry which is preliminary data.</text>
</comment>
<dbReference type="OrthoDB" id="9785707at2"/>
<dbReference type="AlphaFoldDB" id="A0A542ZLB0"/>
<dbReference type="PANTHER" id="PTHR43022">
    <property type="entry name" value="PROTEIN SMF"/>
    <property type="match status" value="1"/>
</dbReference>